<dbReference type="AlphaFoldDB" id="A0A494XF47"/>
<dbReference type="OrthoDB" id="6518717at2"/>
<dbReference type="EMBL" id="RBZV01000003">
    <property type="protein sequence ID" value="RKP49128.1"/>
    <property type="molecule type" value="Genomic_DNA"/>
</dbReference>
<dbReference type="Proteomes" id="UP000280434">
    <property type="component" value="Unassembled WGS sequence"/>
</dbReference>
<organism evidence="1 2">
    <name type="scientific">Trinickia fusca</name>
    <dbReference type="NCBI Taxonomy" id="2419777"/>
    <lineage>
        <taxon>Bacteria</taxon>
        <taxon>Pseudomonadati</taxon>
        <taxon>Pseudomonadota</taxon>
        <taxon>Betaproteobacteria</taxon>
        <taxon>Burkholderiales</taxon>
        <taxon>Burkholderiaceae</taxon>
        <taxon>Trinickia</taxon>
    </lineage>
</organism>
<keyword evidence="2" id="KW-1185">Reference proteome</keyword>
<evidence type="ECO:0000313" key="1">
    <source>
        <dbReference type="EMBL" id="RKP49128.1"/>
    </source>
</evidence>
<protein>
    <submittedName>
        <fullName evidence="1">Uncharacterized protein</fullName>
    </submittedName>
</protein>
<proteinExistence type="predicted"/>
<comment type="caution">
    <text evidence="1">The sequence shown here is derived from an EMBL/GenBank/DDBJ whole genome shotgun (WGS) entry which is preliminary data.</text>
</comment>
<sequence>MTDSASRERALEQTVFDEWPTELRALFDGTSLETKAGFTASLILCEANGHLRTSLLGVGELYAPDARTLAFALWPSSRAARALREQAARGRAQAGLTFVYEAAFYQVQLDVRPLSDADGERGAQDALACFVASIETGEAQQVRYARLNSGITFELGATKPAVLERWGQQVGRLRQALLGAR</sequence>
<accession>A0A494XF47</accession>
<reference evidence="1 2" key="1">
    <citation type="submission" date="2018-10" db="EMBL/GenBank/DDBJ databases">
        <title>Paraburkholderia sp. 7MK8-2, isolated from soil.</title>
        <authorList>
            <person name="Gao Z.-H."/>
            <person name="Qiu L.-H."/>
        </authorList>
    </citation>
    <scope>NUCLEOTIDE SEQUENCE [LARGE SCALE GENOMIC DNA]</scope>
    <source>
        <strain evidence="1 2">7MK8-2</strain>
    </source>
</reference>
<gene>
    <name evidence="1" type="ORF">D7S89_10025</name>
</gene>
<dbReference type="RefSeq" id="WP_121277517.1">
    <property type="nucleotide sequence ID" value="NZ_RBZV01000003.1"/>
</dbReference>
<name>A0A494XF47_9BURK</name>
<evidence type="ECO:0000313" key="2">
    <source>
        <dbReference type="Proteomes" id="UP000280434"/>
    </source>
</evidence>